<feature type="domain" description="C2H2-type" evidence="10">
    <location>
        <begin position="145"/>
        <end position="172"/>
    </location>
</feature>
<keyword evidence="12" id="KW-1185">Reference proteome</keyword>
<dbReference type="PROSITE" id="PS50157">
    <property type="entry name" value="ZINC_FINGER_C2H2_2"/>
    <property type="match status" value="6"/>
</dbReference>
<dbReference type="PANTHER" id="PTHR24404:SF114">
    <property type="entry name" value="KLUMPFUSS, ISOFORM B-RELATED"/>
    <property type="match status" value="1"/>
</dbReference>
<evidence type="ECO:0000256" key="6">
    <source>
        <dbReference type="ARBA" id="ARBA00023125"/>
    </source>
</evidence>
<feature type="domain" description="C2H2-type" evidence="10">
    <location>
        <begin position="115"/>
        <end position="142"/>
    </location>
</feature>
<evidence type="ECO:0000256" key="7">
    <source>
        <dbReference type="ARBA" id="ARBA00023242"/>
    </source>
</evidence>
<gene>
    <name evidence="11" type="ORF">FSP39_001061</name>
</gene>
<evidence type="ECO:0000256" key="5">
    <source>
        <dbReference type="ARBA" id="ARBA00022833"/>
    </source>
</evidence>
<feature type="domain" description="C2H2-type" evidence="10">
    <location>
        <begin position="58"/>
        <end position="85"/>
    </location>
</feature>
<comment type="caution">
    <text evidence="11">The sequence shown here is derived from an EMBL/GenBank/DDBJ whole genome shotgun (WGS) entry which is preliminary data.</text>
</comment>
<evidence type="ECO:0000256" key="3">
    <source>
        <dbReference type="ARBA" id="ARBA00022737"/>
    </source>
</evidence>
<keyword evidence="6" id="KW-0238">DNA-binding</keyword>
<dbReference type="GO" id="GO:0006357">
    <property type="term" value="P:regulation of transcription by RNA polymerase II"/>
    <property type="evidence" value="ECO:0007669"/>
    <property type="project" value="TreeGrafter"/>
</dbReference>
<dbReference type="PROSITE" id="PS00028">
    <property type="entry name" value="ZINC_FINGER_C2H2_1"/>
    <property type="match status" value="6"/>
</dbReference>
<evidence type="ECO:0000256" key="1">
    <source>
        <dbReference type="ARBA" id="ARBA00004123"/>
    </source>
</evidence>
<feature type="domain" description="C2H2-type" evidence="10">
    <location>
        <begin position="201"/>
        <end position="220"/>
    </location>
</feature>
<dbReference type="EMBL" id="VSWD01000011">
    <property type="protein sequence ID" value="KAK3087054.1"/>
    <property type="molecule type" value="Genomic_DNA"/>
</dbReference>
<dbReference type="AlphaFoldDB" id="A0AA88XMI6"/>
<keyword evidence="2" id="KW-0479">Metal-binding</keyword>
<feature type="region of interest" description="Disordered" evidence="9">
    <location>
        <begin position="302"/>
        <end position="321"/>
    </location>
</feature>
<dbReference type="FunFam" id="3.30.160.60:FF:002343">
    <property type="entry name" value="Zinc finger protein 33A"/>
    <property type="match status" value="1"/>
</dbReference>
<accession>A0AA88XMI6</accession>
<dbReference type="Pfam" id="PF00096">
    <property type="entry name" value="zf-C2H2"/>
    <property type="match status" value="2"/>
</dbReference>
<evidence type="ECO:0000256" key="2">
    <source>
        <dbReference type="ARBA" id="ARBA00022723"/>
    </source>
</evidence>
<keyword evidence="3" id="KW-0677">Repeat</keyword>
<dbReference type="InterPro" id="IPR036236">
    <property type="entry name" value="Znf_C2H2_sf"/>
</dbReference>
<dbReference type="GO" id="GO:0003700">
    <property type="term" value="F:DNA-binding transcription factor activity"/>
    <property type="evidence" value="ECO:0007669"/>
    <property type="project" value="TreeGrafter"/>
</dbReference>
<evidence type="ECO:0000256" key="9">
    <source>
        <dbReference type="SAM" id="MobiDB-lite"/>
    </source>
</evidence>
<dbReference type="InterPro" id="IPR013087">
    <property type="entry name" value="Znf_C2H2_type"/>
</dbReference>
<dbReference type="GO" id="GO:0008270">
    <property type="term" value="F:zinc ion binding"/>
    <property type="evidence" value="ECO:0007669"/>
    <property type="project" value="UniProtKB-KW"/>
</dbReference>
<comment type="subcellular location">
    <subcellularLocation>
        <location evidence="1">Nucleus</location>
    </subcellularLocation>
</comment>
<dbReference type="FunFam" id="3.30.160.60:FF:000110">
    <property type="entry name" value="Zinc finger protein-like"/>
    <property type="match status" value="1"/>
</dbReference>
<dbReference type="SMART" id="SM00355">
    <property type="entry name" value="ZnF_C2H2"/>
    <property type="match status" value="9"/>
</dbReference>
<evidence type="ECO:0000259" key="10">
    <source>
        <dbReference type="PROSITE" id="PS50157"/>
    </source>
</evidence>
<reference evidence="11" key="1">
    <citation type="submission" date="2019-08" db="EMBL/GenBank/DDBJ databases">
        <title>The improved chromosome-level genome for the pearl oyster Pinctada fucata martensii using PacBio sequencing and Hi-C.</title>
        <authorList>
            <person name="Zheng Z."/>
        </authorList>
    </citation>
    <scope>NUCLEOTIDE SEQUENCE</scope>
    <source>
        <strain evidence="11">ZZ-2019</strain>
        <tissue evidence="11">Adductor muscle</tissue>
    </source>
</reference>
<name>A0AA88XMI6_PINIB</name>
<dbReference type="Gene3D" id="3.30.160.60">
    <property type="entry name" value="Classic Zinc Finger"/>
    <property type="match status" value="7"/>
</dbReference>
<dbReference type="Pfam" id="PF13912">
    <property type="entry name" value="zf-C2H2_6"/>
    <property type="match status" value="1"/>
</dbReference>
<keyword evidence="4 8" id="KW-0863">Zinc-finger</keyword>
<keyword evidence="7" id="KW-0539">Nucleus</keyword>
<feature type="domain" description="C2H2-type" evidence="10">
    <location>
        <begin position="87"/>
        <end position="114"/>
    </location>
</feature>
<dbReference type="InterPro" id="IPR050589">
    <property type="entry name" value="Ikaros_C2H2-ZF"/>
</dbReference>
<evidence type="ECO:0000256" key="4">
    <source>
        <dbReference type="ARBA" id="ARBA00022771"/>
    </source>
</evidence>
<dbReference type="PANTHER" id="PTHR24404">
    <property type="entry name" value="ZINC FINGER PROTEIN"/>
    <property type="match status" value="1"/>
</dbReference>
<keyword evidence="5" id="KW-0862">Zinc</keyword>
<dbReference type="GO" id="GO:0005634">
    <property type="term" value="C:nucleus"/>
    <property type="evidence" value="ECO:0007669"/>
    <property type="project" value="UniProtKB-SubCell"/>
</dbReference>
<evidence type="ECO:0000313" key="11">
    <source>
        <dbReference type="EMBL" id="KAK3087054.1"/>
    </source>
</evidence>
<organism evidence="11 12">
    <name type="scientific">Pinctada imbricata</name>
    <name type="common">Atlantic pearl-oyster</name>
    <name type="synonym">Pinctada martensii</name>
    <dbReference type="NCBI Taxonomy" id="66713"/>
    <lineage>
        <taxon>Eukaryota</taxon>
        <taxon>Metazoa</taxon>
        <taxon>Spiralia</taxon>
        <taxon>Lophotrochozoa</taxon>
        <taxon>Mollusca</taxon>
        <taxon>Bivalvia</taxon>
        <taxon>Autobranchia</taxon>
        <taxon>Pteriomorphia</taxon>
        <taxon>Pterioida</taxon>
        <taxon>Pterioidea</taxon>
        <taxon>Pteriidae</taxon>
        <taxon>Pinctada</taxon>
    </lineage>
</organism>
<sequence>MAGVSYNGGNDGAPTLDPALLDIPEAENPLQCRYCGKILTRIFYRKEHERIHTGEKPFACMHCGKRFNSQGTCRKHERTHGKNKRGFECEHCGRKFFDFRYYKSHLRSHEGDKPYSCHICDRSFGVESVLKKHLQFHNEQNSKQYQCTSCPKTFSTAFDLKEHLRTHIAYQQYKCRYCNLKFASEKKRSFHEKCHERSDVHECKYCGKAFGSANALATHEAKSEVAGGCDLNEDQGNTLNGSYMNGSNSTDIGYLGQNAEGNSHLDSDQGIGSGSENTIYPTGLIRSTDRGIVVKQEAMESMSSFPDPVEENGVGSVDGASNSQFEEENQQYILSPSNTFGMIPAVDKSSQTDPQDNNDLQSLEAAGKIHECKICQIIFRNYTMFLVHKTLHANPQNPLACHLCSNVANDNVDFNAHLIWHMK</sequence>
<feature type="domain" description="C2H2-type" evidence="10">
    <location>
        <begin position="30"/>
        <end position="57"/>
    </location>
</feature>
<evidence type="ECO:0000313" key="12">
    <source>
        <dbReference type="Proteomes" id="UP001186944"/>
    </source>
</evidence>
<proteinExistence type="predicted"/>
<dbReference type="FunFam" id="3.30.160.60:FF:000100">
    <property type="entry name" value="Zinc finger 45-like"/>
    <property type="match status" value="1"/>
</dbReference>
<dbReference type="Proteomes" id="UP001186944">
    <property type="component" value="Unassembled WGS sequence"/>
</dbReference>
<protein>
    <recommendedName>
        <fullName evidence="10">C2H2-type domain-containing protein</fullName>
    </recommendedName>
</protein>
<evidence type="ECO:0000256" key="8">
    <source>
        <dbReference type="PROSITE-ProRule" id="PRU00042"/>
    </source>
</evidence>
<dbReference type="SUPFAM" id="SSF57667">
    <property type="entry name" value="beta-beta-alpha zinc fingers"/>
    <property type="match status" value="5"/>
</dbReference>
<dbReference type="GO" id="GO:0000978">
    <property type="term" value="F:RNA polymerase II cis-regulatory region sequence-specific DNA binding"/>
    <property type="evidence" value="ECO:0007669"/>
    <property type="project" value="TreeGrafter"/>
</dbReference>